<keyword evidence="2" id="KW-0238">DNA-binding</keyword>
<dbReference type="GO" id="GO:0003700">
    <property type="term" value="F:DNA-binding transcription factor activity"/>
    <property type="evidence" value="ECO:0007669"/>
    <property type="project" value="TreeGrafter"/>
</dbReference>
<evidence type="ECO:0000313" key="7">
    <source>
        <dbReference type="Proteomes" id="UP000188145"/>
    </source>
</evidence>
<dbReference type="RefSeq" id="WP_077686541.1">
    <property type="nucleotide sequence ID" value="NZ_CP019606.1"/>
</dbReference>
<dbReference type="Pfam" id="PF13377">
    <property type="entry name" value="Peripla_BP_3"/>
    <property type="match status" value="1"/>
</dbReference>
<reference evidence="7" key="1">
    <citation type="submission" date="2017-02" db="EMBL/GenBank/DDBJ databases">
        <title>Tessaracoccus aquaemaris sp. nov., isolated from the intestine of a Korean rockfish, Sebastes schlegelii, in a marine aquaculture pond.</title>
        <authorList>
            <person name="Tak E.J."/>
            <person name="Bae J.-W."/>
        </authorList>
    </citation>
    <scope>NUCLEOTIDE SEQUENCE [LARGE SCALE GENOMIC DNA]</scope>
    <source>
        <strain evidence="7">NSG39</strain>
    </source>
</reference>
<sequence length="328" mass="35757">MATLRDIAAHLGLSVSTVSRVLSGKGRVGQDTIDKVLAYAQEIDFHPNQLAQRLKSQSANSIGVVVPDISNEFYAILFKEIDHRLGPAGFTPVLFDIGENPEREREFLGHLRSATVDAMVVATAGSDAYAGLPRDLLSRVVFIDNRPAIPDGFAYVGVDNVRSSFELTQHLINRGHTAIATITGSPGESSAVERTEGFRQAMEANSLELRDEWIAHGRFEYADGYAKAVELLEGPHRPSAIIAQNNVLAYATIRAVRRQSLSVPADVAVACFDHIDTYEFMRPVITTMLQPLDRIAALACDRLEASLAGEPVDNSEPLNSVFRLGETT</sequence>
<dbReference type="PANTHER" id="PTHR30146">
    <property type="entry name" value="LACI-RELATED TRANSCRIPTIONAL REPRESSOR"/>
    <property type="match status" value="1"/>
</dbReference>
<dbReference type="PROSITE" id="PS50943">
    <property type="entry name" value="HTH_CROC1"/>
    <property type="match status" value="1"/>
</dbReference>
<dbReference type="InterPro" id="IPR000843">
    <property type="entry name" value="HTH_LacI"/>
</dbReference>
<feature type="domain" description="HTH lacI-type" evidence="4">
    <location>
        <begin position="2"/>
        <end position="56"/>
    </location>
</feature>
<proteinExistence type="predicted"/>
<feature type="domain" description="HTH cro/C1-type" evidence="5">
    <location>
        <begin position="3"/>
        <end position="50"/>
    </location>
</feature>
<dbReference type="Gene3D" id="3.40.50.2300">
    <property type="match status" value="2"/>
</dbReference>
<dbReference type="Gene3D" id="1.10.260.40">
    <property type="entry name" value="lambda repressor-like DNA-binding domains"/>
    <property type="match status" value="1"/>
</dbReference>
<dbReference type="InterPro" id="IPR001387">
    <property type="entry name" value="Cro/C1-type_HTH"/>
</dbReference>
<dbReference type="GO" id="GO:0000976">
    <property type="term" value="F:transcription cis-regulatory region binding"/>
    <property type="evidence" value="ECO:0007669"/>
    <property type="project" value="TreeGrafter"/>
</dbReference>
<evidence type="ECO:0000259" key="5">
    <source>
        <dbReference type="PROSITE" id="PS50943"/>
    </source>
</evidence>
<accession>A0A1Q2CQ87</accession>
<organism evidence="6 7">
    <name type="scientific">Tessaracoccus aquimaris</name>
    <dbReference type="NCBI Taxonomy" id="1332264"/>
    <lineage>
        <taxon>Bacteria</taxon>
        <taxon>Bacillati</taxon>
        <taxon>Actinomycetota</taxon>
        <taxon>Actinomycetes</taxon>
        <taxon>Propionibacteriales</taxon>
        <taxon>Propionibacteriaceae</taxon>
        <taxon>Tessaracoccus</taxon>
    </lineage>
</organism>
<protein>
    <submittedName>
        <fullName evidence="6">Uncharacterized protein</fullName>
    </submittedName>
</protein>
<dbReference type="PROSITE" id="PS50932">
    <property type="entry name" value="HTH_LACI_2"/>
    <property type="match status" value="1"/>
</dbReference>
<dbReference type="CDD" id="cd06267">
    <property type="entry name" value="PBP1_LacI_sugar_binding-like"/>
    <property type="match status" value="1"/>
</dbReference>
<dbReference type="InterPro" id="IPR010982">
    <property type="entry name" value="Lambda_DNA-bd_dom_sf"/>
</dbReference>
<keyword evidence="7" id="KW-1185">Reference proteome</keyword>
<evidence type="ECO:0000256" key="3">
    <source>
        <dbReference type="ARBA" id="ARBA00023163"/>
    </source>
</evidence>
<dbReference type="AlphaFoldDB" id="A0A1Q2CQ87"/>
<name>A0A1Q2CQ87_9ACTN</name>
<dbReference type="Pfam" id="PF00356">
    <property type="entry name" value="LacI"/>
    <property type="match status" value="1"/>
</dbReference>
<dbReference type="OrthoDB" id="37081at2"/>
<keyword evidence="1" id="KW-0805">Transcription regulation</keyword>
<dbReference type="KEGG" id="tes:BW730_12585"/>
<gene>
    <name evidence="6" type="ORF">BW730_12585</name>
</gene>
<dbReference type="EMBL" id="CP019606">
    <property type="protein sequence ID" value="AQP48215.1"/>
    <property type="molecule type" value="Genomic_DNA"/>
</dbReference>
<dbReference type="SUPFAM" id="SSF47413">
    <property type="entry name" value="lambda repressor-like DNA-binding domains"/>
    <property type="match status" value="1"/>
</dbReference>
<dbReference type="Proteomes" id="UP000188145">
    <property type="component" value="Chromosome"/>
</dbReference>
<evidence type="ECO:0000256" key="1">
    <source>
        <dbReference type="ARBA" id="ARBA00023015"/>
    </source>
</evidence>
<evidence type="ECO:0000259" key="4">
    <source>
        <dbReference type="PROSITE" id="PS50932"/>
    </source>
</evidence>
<evidence type="ECO:0000313" key="6">
    <source>
        <dbReference type="EMBL" id="AQP48215.1"/>
    </source>
</evidence>
<dbReference type="PANTHER" id="PTHR30146:SF109">
    <property type="entry name" value="HTH-TYPE TRANSCRIPTIONAL REGULATOR GALS"/>
    <property type="match status" value="1"/>
</dbReference>
<evidence type="ECO:0000256" key="2">
    <source>
        <dbReference type="ARBA" id="ARBA00023125"/>
    </source>
</evidence>
<keyword evidence="3" id="KW-0804">Transcription</keyword>
<dbReference type="SUPFAM" id="SSF53822">
    <property type="entry name" value="Periplasmic binding protein-like I"/>
    <property type="match status" value="1"/>
</dbReference>
<dbReference type="CDD" id="cd01392">
    <property type="entry name" value="HTH_LacI"/>
    <property type="match status" value="1"/>
</dbReference>
<dbReference type="SMART" id="SM00354">
    <property type="entry name" value="HTH_LACI"/>
    <property type="match status" value="1"/>
</dbReference>
<dbReference type="InterPro" id="IPR028082">
    <property type="entry name" value="Peripla_BP_I"/>
</dbReference>
<dbReference type="STRING" id="1332264.BW730_12585"/>
<dbReference type="InterPro" id="IPR046335">
    <property type="entry name" value="LacI/GalR-like_sensor"/>
</dbReference>